<organism evidence="1 2">
    <name type="scientific">Cichorium intybus</name>
    <name type="common">Chicory</name>
    <dbReference type="NCBI Taxonomy" id="13427"/>
    <lineage>
        <taxon>Eukaryota</taxon>
        <taxon>Viridiplantae</taxon>
        <taxon>Streptophyta</taxon>
        <taxon>Embryophyta</taxon>
        <taxon>Tracheophyta</taxon>
        <taxon>Spermatophyta</taxon>
        <taxon>Magnoliopsida</taxon>
        <taxon>eudicotyledons</taxon>
        <taxon>Gunneridae</taxon>
        <taxon>Pentapetalae</taxon>
        <taxon>asterids</taxon>
        <taxon>campanulids</taxon>
        <taxon>Asterales</taxon>
        <taxon>Asteraceae</taxon>
        <taxon>Cichorioideae</taxon>
        <taxon>Cichorieae</taxon>
        <taxon>Cichoriinae</taxon>
        <taxon>Cichorium</taxon>
    </lineage>
</organism>
<protein>
    <submittedName>
        <fullName evidence="1">Uncharacterized protein</fullName>
    </submittedName>
</protein>
<reference evidence="2" key="1">
    <citation type="journal article" date="2022" name="Mol. Ecol. Resour.">
        <title>The genomes of chicory, endive, great burdock and yacon provide insights into Asteraceae palaeo-polyploidization history and plant inulin production.</title>
        <authorList>
            <person name="Fan W."/>
            <person name="Wang S."/>
            <person name="Wang H."/>
            <person name="Wang A."/>
            <person name="Jiang F."/>
            <person name="Liu H."/>
            <person name="Zhao H."/>
            <person name="Xu D."/>
            <person name="Zhang Y."/>
        </authorList>
    </citation>
    <scope>NUCLEOTIDE SEQUENCE [LARGE SCALE GENOMIC DNA]</scope>
    <source>
        <strain evidence="2">cv. Punajuju</strain>
    </source>
</reference>
<evidence type="ECO:0000313" key="2">
    <source>
        <dbReference type="Proteomes" id="UP001055811"/>
    </source>
</evidence>
<gene>
    <name evidence="1" type="ORF">L2E82_46863</name>
</gene>
<proteinExistence type="predicted"/>
<keyword evidence="2" id="KW-1185">Reference proteome</keyword>
<dbReference type="EMBL" id="CM042017">
    <property type="protein sequence ID" value="KAI3688924.1"/>
    <property type="molecule type" value="Genomic_DNA"/>
</dbReference>
<dbReference type="Proteomes" id="UP001055811">
    <property type="component" value="Linkage Group LG09"/>
</dbReference>
<accession>A0ACB8YU76</accession>
<sequence>MDAVNDMQTIPLRTAIAVGGYAVAIVVALYFWFLRSYASDHSGQRNHLPSVPEVPGVPVLGNLLQLKEKNPYMTFTKWAETYGPIFSVRTGATSMVVVSSNDIAKEVLVTKFASMTTKKLSNALKVLTEDKTMVSMSDYNDYHKTAKRHILTAVLGPNAQKKHRVHRDTMMENVSNELHTLFKNFPNKEVNLRKIFQSELFGLGMKQTMGKDLESLYVEDLETTMKRDEIFQVLVVNPMMSAIEVDWREIFPYFRWVPNKSFEYKMHQMYTRRKVVMKALIQEHIKRIASGQNLNSYIDYLLLEAQTLTDKELRMSLWEPIIESTNTTMVAIEWAMYELAKNPKMQDCLYAEIQSVCGSEKITEENLCQLSYLYAVFQETLRRHCPVPIIPLRYVHEDTVLGGYHLPAGTKVMINIYGCNMEKIVWENPEEWNPERFLNQKEGMDLYKTMGFGGGKRACAGSLQAMLISCVGIGRLVQEFEWRLKDEVEEDASTHGLTTKKLHPLLAIIKPRK</sequence>
<comment type="caution">
    <text evidence="1">The sequence shown here is derived from an EMBL/GenBank/DDBJ whole genome shotgun (WGS) entry which is preliminary data.</text>
</comment>
<name>A0ACB8YU76_CICIN</name>
<reference evidence="1 2" key="2">
    <citation type="journal article" date="2022" name="Mol. Ecol. Resour.">
        <title>The genomes of chicory, endive, great burdock and yacon provide insights into Asteraceae paleo-polyploidization history and plant inulin production.</title>
        <authorList>
            <person name="Fan W."/>
            <person name="Wang S."/>
            <person name="Wang H."/>
            <person name="Wang A."/>
            <person name="Jiang F."/>
            <person name="Liu H."/>
            <person name="Zhao H."/>
            <person name="Xu D."/>
            <person name="Zhang Y."/>
        </authorList>
    </citation>
    <scope>NUCLEOTIDE SEQUENCE [LARGE SCALE GENOMIC DNA]</scope>
    <source>
        <strain evidence="2">cv. Punajuju</strain>
        <tissue evidence="1">Leaves</tissue>
    </source>
</reference>
<evidence type="ECO:0000313" key="1">
    <source>
        <dbReference type="EMBL" id="KAI3688924.1"/>
    </source>
</evidence>